<dbReference type="SUPFAM" id="SSF54695">
    <property type="entry name" value="POZ domain"/>
    <property type="match status" value="1"/>
</dbReference>
<dbReference type="Proteomes" id="UP000054359">
    <property type="component" value="Unassembled WGS sequence"/>
</dbReference>
<accession>A0A087UUM5</accession>
<dbReference type="Gene3D" id="1.25.40.420">
    <property type="match status" value="1"/>
</dbReference>
<evidence type="ECO:0000313" key="4">
    <source>
        <dbReference type="Proteomes" id="UP000054359"/>
    </source>
</evidence>
<protein>
    <submittedName>
        <fullName evidence="3">TD and POZ domain-containing protein 3</fullName>
    </submittedName>
</protein>
<dbReference type="PROSITE" id="PS50144">
    <property type="entry name" value="MATH"/>
    <property type="match status" value="1"/>
</dbReference>
<dbReference type="SUPFAM" id="SSF49599">
    <property type="entry name" value="TRAF domain-like"/>
    <property type="match status" value="1"/>
</dbReference>
<dbReference type="OrthoDB" id="6359816at2759"/>
<organism evidence="3 4">
    <name type="scientific">Stegodyphus mimosarum</name>
    <name type="common">African social velvet spider</name>
    <dbReference type="NCBI Taxonomy" id="407821"/>
    <lineage>
        <taxon>Eukaryota</taxon>
        <taxon>Metazoa</taxon>
        <taxon>Ecdysozoa</taxon>
        <taxon>Arthropoda</taxon>
        <taxon>Chelicerata</taxon>
        <taxon>Arachnida</taxon>
        <taxon>Araneae</taxon>
        <taxon>Araneomorphae</taxon>
        <taxon>Entelegynae</taxon>
        <taxon>Eresoidea</taxon>
        <taxon>Eresidae</taxon>
        <taxon>Stegodyphus</taxon>
    </lineage>
</organism>
<dbReference type="InterPro" id="IPR000210">
    <property type="entry name" value="BTB/POZ_dom"/>
</dbReference>
<dbReference type="SMART" id="SM00225">
    <property type="entry name" value="BTB"/>
    <property type="match status" value="1"/>
</dbReference>
<evidence type="ECO:0000259" key="2">
    <source>
        <dbReference type="PROSITE" id="PS50144"/>
    </source>
</evidence>
<dbReference type="InterPro" id="IPR008974">
    <property type="entry name" value="TRAF-like"/>
</dbReference>
<dbReference type="Gene3D" id="2.60.210.10">
    <property type="entry name" value="Apoptosis, Tumor Necrosis Factor Receptor Associated Protein 2, Chain A"/>
    <property type="match status" value="1"/>
</dbReference>
<dbReference type="InterPro" id="IPR011333">
    <property type="entry name" value="SKP1/BTB/POZ_sf"/>
</dbReference>
<dbReference type="InterPro" id="IPR011705">
    <property type="entry name" value="BACK"/>
</dbReference>
<dbReference type="EMBL" id="KK121708">
    <property type="protein sequence ID" value="KFM81064.1"/>
    <property type="molecule type" value="Genomic_DNA"/>
</dbReference>
<dbReference type="STRING" id="407821.A0A087UUM5"/>
<feature type="non-terminal residue" evidence="3">
    <location>
        <position position="354"/>
    </location>
</feature>
<dbReference type="Pfam" id="PF00651">
    <property type="entry name" value="BTB"/>
    <property type="match status" value="1"/>
</dbReference>
<dbReference type="InterPro" id="IPR002083">
    <property type="entry name" value="MATH/TRAF_dom"/>
</dbReference>
<feature type="domain" description="MATH" evidence="2">
    <location>
        <begin position="18"/>
        <end position="144"/>
    </location>
</feature>
<dbReference type="GO" id="GO:0030163">
    <property type="term" value="P:protein catabolic process"/>
    <property type="evidence" value="ECO:0007669"/>
    <property type="project" value="UniProtKB-ARBA"/>
</dbReference>
<dbReference type="PANTHER" id="PTHR24413">
    <property type="entry name" value="SPECKLE-TYPE POZ PROTEIN"/>
    <property type="match status" value="1"/>
</dbReference>
<gene>
    <name evidence="3" type="ORF">X975_20242</name>
</gene>
<proteinExistence type="predicted"/>
<sequence length="354" mass="40559">MGSTQSAEETKQNSAFSTYYYTWNIDNFGNSVSAAGKCLDIDFKTLNNKEVYQWNVILYPKGFNDRVKNYISVWLKKTSPLEKLIEFSCAVVNAEGKEIKTRTIKKALALESELGWATFCKQAFILDKENKILKDGKLSLKCSLNIYNDTEILTAEVEEIDPSNIHSSLEICKDLRSLFERRDCSDFFIKVEDETFPVHKAILSARSRIFRTMMQSKLQKCNAINISELSKVAVQEMLRYIYYGSTSKLNFELACELFYASDKYEILSLKKKCSCFIASNLSTSVAVDVLILADRHQDHELKDTAVRYITKHATEITNTEDWFELMKNKQALANHVVLNLATKTAEQQKQDPKI</sequence>
<keyword evidence="4" id="KW-1185">Reference proteome</keyword>
<feature type="domain" description="BTB" evidence="1">
    <location>
        <begin position="185"/>
        <end position="250"/>
    </location>
</feature>
<evidence type="ECO:0000259" key="1">
    <source>
        <dbReference type="PROSITE" id="PS50097"/>
    </source>
</evidence>
<dbReference type="Pfam" id="PF22486">
    <property type="entry name" value="MATH_2"/>
    <property type="match status" value="1"/>
</dbReference>
<evidence type="ECO:0000313" key="3">
    <source>
        <dbReference type="EMBL" id="KFM81064.1"/>
    </source>
</evidence>
<dbReference type="Pfam" id="PF07707">
    <property type="entry name" value="BACK"/>
    <property type="match status" value="1"/>
</dbReference>
<dbReference type="Gene3D" id="3.30.710.10">
    <property type="entry name" value="Potassium Channel Kv1.1, Chain A"/>
    <property type="match status" value="1"/>
</dbReference>
<dbReference type="OMA" id="GSKNRSW"/>
<dbReference type="AlphaFoldDB" id="A0A087UUM5"/>
<reference evidence="3 4" key="1">
    <citation type="submission" date="2013-11" db="EMBL/GenBank/DDBJ databases">
        <title>Genome sequencing of Stegodyphus mimosarum.</title>
        <authorList>
            <person name="Bechsgaard J."/>
        </authorList>
    </citation>
    <scope>NUCLEOTIDE SEQUENCE [LARGE SCALE GENOMIC DNA]</scope>
</reference>
<name>A0A087UUM5_STEMI</name>
<dbReference type="PROSITE" id="PS50097">
    <property type="entry name" value="BTB"/>
    <property type="match status" value="1"/>
</dbReference>